<feature type="region of interest" description="Disordered" evidence="1">
    <location>
        <begin position="428"/>
        <end position="465"/>
    </location>
</feature>
<organism evidence="2 3">
    <name type="scientific">Peronospora effusa</name>
    <dbReference type="NCBI Taxonomy" id="542832"/>
    <lineage>
        <taxon>Eukaryota</taxon>
        <taxon>Sar</taxon>
        <taxon>Stramenopiles</taxon>
        <taxon>Oomycota</taxon>
        <taxon>Peronosporomycetes</taxon>
        <taxon>Peronosporales</taxon>
        <taxon>Peronosporaceae</taxon>
        <taxon>Peronospora</taxon>
    </lineage>
</organism>
<dbReference type="STRING" id="542832.A0A3M6VFK4"/>
<keyword evidence="3" id="KW-1185">Reference proteome</keyword>
<proteinExistence type="predicted"/>
<gene>
    <name evidence="2" type="ORF">DD238_006780</name>
</gene>
<dbReference type="AlphaFoldDB" id="A0A3M6VFK4"/>
<comment type="caution">
    <text evidence="2">The sequence shown here is derived from an EMBL/GenBank/DDBJ whole genome shotgun (WGS) entry which is preliminary data.</text>
</comment>
<name>A0A3M6VFK4_9STRA</name>
<feature type="compositionally biased region" description="Basic and acidic residues" evidence="1">
    <location>
        <begin position="333"/>
        <end position="367"/>
    </location>
</feature>
<reference evidence="2 3" key="1">
    <citation type="submission" date="2018-06" db="EMBL/GenBank/DDBJ databases">
        <title>Comparative genomics of downy mildews reveals potential adaptations to biotrophy.</title>
        <authorList>
            <person name="Fletcher K."/>
            <person name="Klosterman S.J."/>
            <person name="Derevnina L."/>
            <person name="Martin F."/>
            <person name="Koike S."/>
            <person name="Reyes Chin-Wo S."/>
            <person name="Mou B."/>
            <person name="Michelmore R."/>
        </authorList>
    </citation>
    <scope>NUCLEOTIDE SEQUENCE [LARGE SCALE GENOMIC DNA]</scope>
    <source>
        <strain evidence="2 3">R14</strain>
    </source>
</reference>
<accession>A0A3M6VFK4</accession>
<evidence type="ECO:0000256" key="1">
    <source>
        <dbReference type="SAM" id="MobiDB-lite"/>
    </source>
</evidence>
<feature type="region of interest" description="Disordered" evidence="1">
    <location>
        <begin position="333"/>
        <end position="379"/>
    </location>
</feature>
<dbReference type="VEuPathDB" id="FungiDB:DD237_006655"/>
<dbReference type="Proteomes" id="UP000282087">
    <property type="component" value="Unassembled WGS sequence"/>
</dbReference>
<sequence length="483" mass="55110">MSNTKEVTGGIDKVCTGSRLPLYRRHTLSGNSSLASASDYAPILWRPVMPTSRRSTLVSSLNTEDVGKFRTTIDGSMRTKRFIRDTSSRRHGDKAVFTLHDVDAFSVQRAKITRRVSETRYTRFRNFFIRCESEMAMEIQARRAFSLEQLNAWVNYIVSPTVLHCIVGIGDSQQELLDLLMVSAAISKYGESELMARDRRGELHAVQNIKLCTYDESLQICEQRESEQMDGNFVLMKFVVRINDQLSEDRRVGGVILREILTHASTMNVAVTKKIQSDSSLCLTKEEERLKQIVVRVQSHWFQDAMLKVNGRYLYDALRQVLRNANTSLWDESKDKPELNRERVQRREQPRAEVMQVERRATSDRQTRPRLPPPPPPLVEAITRNASTTKHSLTKVMLFPSPPNASTKAGFTVYNRFSSLPAEVVHERESTTIVGTSKTHKRPQPLGATRNLHSRGFPPRRPQSMEIDPIVRAPSAFIIKARK</sequence>
<protein>
    <submittedName>
        <fullName evidence="2">Uncharacterized protein</fullName>
    </submittedName>
</protein>
<evidence type="ECO:0000313" key="3">
    <source>
        <dbReference type="Proteomes" id="UP000282087"/>
    </source>
</evidence>
<dbReference type="EMBL" id="QLLG01000286">
    <property type="protein sequence ID" value="RMX64791.1"/>
    <property type="molecule type" value="Genomic_DNA"/>
</dbReference>
<evidence type="ECO:0000313" key="2">
    <source>
        <dbReference type="EMBL" id="RMX64791.1"/>
    </source>
</evidence>